<proteinExistence type="predicted"/>
<dbReference type="OrthoDB" id="10496457at2759"/>
<protein>
    <submittedName>
        <fullName evidence="1">Uncharacterized protein</fullName>
    </submittedName>
</protein>
<dbReference type="KEGG" id="lmat:92515586"/>
<name>A0A836GGH7_9TRYP</name>
<evidence type="ECO:0000313" key="2">
    <source>
        <dbReference type="Proteomes" id="UP000673552"/>
    </source>
</evidence>
<gene>
    <name evidence="1" type="ORF">LSCM1_05626</name>
</gene>
<dbReference type="EMBL" id="JAFEUZ010000017">
    <property type="protein sequence ID" value="KAG5481602.1"/>
    <property type="molecule type" value="Genomic_DNA"/>
</dbReference>
<dbReference type="RefSeq" id="XP_067179709.1">
    <property type="nucleotide sequence ID" value="XM_067323074.1"/>
</dbReference>
<dbReference type="GeneID" id="92515586"/>
<dbReference type="Proteomes" id="UP000673552">
    <property type="component" value="Chromosome 17"/>
</dbReference>
<dbReference type="AlphaFoldDB" id="A0A836GGH7"/>
<organism evidence="1 2">
    <name type="scientific">Leishmania martiniquensis</name>
    <dbReference type="NCBI Taxonomy" id="1580590"/>
    <lineage>
        <taxon>Eukaryota</taxon>
        <taxon>Discoba</taxon>
        <taxon>Euglenozoa</taxon>
        <taxon>Kinetoplastea</taxon>
        <taxon>Metakinetoplastina</taxon>
        <taxon>Trypanosomatida</taxon>
        <taxon>Trypanosomatidae</taxon>
        <taxon>Leishmaniinae</taxon>
        <taxon>Leishmania</taxon>
    </lineage>
</organism>
<comment type="caution">
    <text evidence="1">The sequence shown here is derived from an EMBL/GenBank/DDBJ whole genome shotgun (WGS) entry which is preliminary data.</text>
</comment>
<evidence type="ECO:0000313" key="1">
    <source>
        <dbReference type="EMBL" id="KAG5481602.1"/>
    </source>
</evidence>
<keyword evidence="2" id="KW-1185">Reference proteome</keyword>
<reference evidence="1 2" key="1">
    <citation type="submission" date="2021-03" db="EMBL/GenBank/DDBJ databases">
        <title>Leishmania (Mundinia) martiniquensis Genome sequencing and assembly.</title>
        <authorList>
            <person name="Almutairi H."/>
            <person name="Gatherer D."/>
        </authorList>
    </citation>
    <scope>NUCLEOTIDE SEQUENCE [LARGE SCALE GENOMIC DNA]</scope>
    <source>
        <strain evidence="1">LSCM1</strain>
    </source>
</reference>
<sequence>MQFLFLATSRIDNFHRRSPAHMKNASKDDTAFSSMKPTRAGCRARSRFVGSRPVQGTWFLLVCLSTGMAVAIQPRYDMGAATYRTLHGLPVVCLAFFLGAHDFSNRCLWAHQGLSWLSAQHMGLVRGCSERDRPPAGDSFDLPHPLDVHLCGSAPVALFLPFFPG</sequence>
<accession>A0A836GGH7</accession>